<organism evidence="1 2">
    <name type="scientific">Lithospermum erythrorhizon</name>
    <name type="common">Purple gromwell</name>
    <name type="synonym">Lithospermum officinale var. erythrorhizon</name>
    <dbReference type="NCBI Taxonomy" id="34254"/>
    <lineage>
        <taxon>Eukaryota</taxon>
        <taxon>Viridiplantae</taxon>
        <taxon>Streptophyta</taxon>
        <taxon>Embryophyta</taxon>
        <taxon>Tracheophyta</taxon>
        <taxon>Spermatophyta</taxon>
        <taxon>Magnoliopsida</taxon>
        <taxon>eudicotyledons</taxon>
        <taxon>Gunneridae</taxon>
        <taxon>Pentapetalae</taxon>
        <taxon>asterids</taxon>
        <taxon>lamiids</taxon>
        <taxon>Boraginales</taxon>
        <taxon>Boraginaceae</taxon>
        <taxon>Boraginoideae</taxon>
        <taxon>Lithospermeae</taxon>
        <taxon>Lithospermum</taxon>
    </lineage>
</organism>
<proteinExistence type="predicted"/>
<dbReference type="Proteomes" id="UP001454036">
    <property type="component" value="Unassembled WGS sequence"/>
</dbReference>
<comment type="caution">
    <text evidence="1">The sequence shown here is derived from an EMBL/GenBank/DDBJ whole genome shotgun (WGS) entry which is preliminary data.</text>
</comment>
<name>A0AAV3NQ01_LITER</name>
<dbReference type="AlphaFoldDB" id="A0AAV3NQ01"/>
<protein>
    <submittedName>
        <fullName evidence="1">Uncharacterized protein</fullName>
    </submittedName>
</protein>
<keyword evidence="2" id="KW-1185">Reference proteome</keyword>
<sequence length="572" mass="64380">MPSVANDETIERPSAEAVPDVIGSVVDNIDVTKVELPNTVDVTQNQKKSIRRKYQASDDNQIDVDERVAEKQMPINVLLLTVGIQLMTIRDLTMNGMIIKDDEENARWRFIYNRRIDVEEMMSDVTNKNVDMDILEGSQGEEGSMVVIEKTDTIEIVIPSVSVTTGKEETVDILDDVNPRVDNIISLYETTPSTEELDFVVVDDVEHVVEDIYAMNVVGGDTTQNSGLNHTGEVSSLITNVEDKNSISKANVLGIEEAILHNDWMLVEDLVPHTGDLSQSIVNDVHDLLKNKKERRIKKGGAESVVQPTVIDSWHPEDEFRASGKNILVVMRKWLTSIDTINGKRSGRKNIPRNISHVPIKDISRRMMQGVTQNSENVRNNTIDSHIDMGQCGKNASMVMKKATLEKIIDPNLVPLSVTCLNITKKDSSSMSNIIQRVHQSEPEHDREDITQEEVDYVIIPTIADMFTNIRVLQNQIVAARWKDADVIPIDSSMMNDHLYPTTIKVDEAKAKCADAGRSHTHLLSMKQKLEKYNDTPDVITLFYNNMSITYILRELCALYSYEALSYHAPLQ</sequence>
<gene>
    <name evidence="1" type="ORF">LIER_35398</name>
</gene>
<accession>A0AAV3NQ01</accession>
<evidence type="ECO:0000313" key="2">
    <source>
        <dbReference type="Proteomes" id="UP001454036"/>
    </source>
</evidence>
<reference evidence="1 2" key="1">
    <citation type="submission" date="2024-01" db="EMBL/GenBank/DDBJ databases">
        <title>The complete chloroplast genome sequence of Lithospermum erythrorhizon: insights into the phylogenetic relationship among Boraginaceae species and the maternal lineages of purple gromwells.</title>
        <authorList>
            <person name="Okada T."/>
            <person name="Watanabe K."/>
        </authorList>
    </citation>
    <scope>NUCLEOTIDE SEQUENCE [LARGE SCALE GENOMIC DNA]</scope>
</reference>
<evidence type="ECO:0000313" key="1">
    <source>
        <dbReference type="EMBL" id="GAA0141449.1"/>
    </source>
</evidence>
<dbReference type="EMBL" id="BAABME010015488">
    <property type="protein sequence ID" value="GAA0141449.1"/>
    <property type="molecule type" value="Genomic_DNA"/>
</dbReference>